<feature type="coiled-coil region" evidence="1">
    <location>
        <begin position="124"/>
        <end position="165"/>
    </location>
</feature>
<sequence>MAGSPGRAPQGRGRPGDGASASAASRSSADGGAVVASASPPPPGGALDAVHALRSMASECALDGVSGALAAAAARLRVTLTREDGVDGHEVLDCMVTALDEMRRVAESASTSSPLAGAPERAALRDHARALDASERERDKYRAMLLDAERDAESLLAMNAALKSELEMQAAMHATDVAYEHKGGDLMARELEATRAQLAVVSEGFQLLKNERHEATTVLRAQATVRAALDEERAAVARMRRSLSEKRGSARGSGDAGDAGAGGASSSSSSDDVAALRAALSASDERVEALRLDLQNARESEASAIEKLNAARDFAAVGDDALAAAYNAELEAATSRAIAAEEGLEQTRARAAALEEEVADARREKEAALRRAVETAEEMREVRDAAAAAERGWKKPTTNAAKASPYKVPTKSPAKKRDVDDAKPDDVGDLRVELELLHEWKHAAEGEMSALRAQLRNARDANARLERTVMHAERDAVHAENAALALRRRRSEFAPSISPMESDSTHLPSIGEEGEYLEDATTAEAEDEDPGALPWTDDTGAAAIDSTSAGMMREMWAELQHIRGCYKSLHNKYARQSQRFVRLEERLRVVGGGGGGGHDDGDDDGNALAGPTDSARSSVIMGELSDGEMDVGEMDDGDARWIPGTPSARAVAAAAAAVAAGIHHRPASGEHHDVTEVDEGMDGEDEVLAEYVSTTPPRAPRGHRATQEALTIARQTSSHRPDSAPPSERRFTNSMRRRGERAAPAKAVVRAASSSMHRPGSAPSSQDRMTNSSLRRGEPPASAAARAAAAAAGAARPGSATPSNLRVSHAASSTAPRPPPSALSAAAAASASRPQTGPSSQQRRTRRPQTAAPSTSAAAAAAAAAAAGARPLTASGGARPSARRPASADPSSPDRRTSQSVVTYPPNASATKSIRVGDDDDDGDGDDGDGGAFEADAFDHDAERAIAAHRSQSYVSPSKDIIPGASPGRPAVSARRPATSPGRVDGQRSSPAKRGPGSGSGSAAASSERPAFRPGGVARARPATAAAAMLASEVGFIADDEMTWRARAQGGGKTRSPARSKPPPPPPLTTPRSPAFAPRPACCNRASCACGLLSADAATRRRAKQARR</sequence>
<feature type="compositionally biased region" description="Acidic residues" evidence="2">
    <location>
        <begin position="918"/>
        <end position="929"/>
    </location>
</feature>
<evidence type="ECO:0000256" key="2">
    <source>
        <dbReference type="SAM" id="MobiDB-lite"/>
    </source>
</evidence>
<dbReference type="GeneID" id="9686094"/>
<feature type="compositionally biased region" description="Polar residues" evidence="2">
    <location>
        <begin position="898"/>
        <end position="912"/>
    </location>
</feature>
<dbReference type="KEGG" id="mpp:MICPUCDRAFT_47889"/>
<feature type="compositionally biased region" description="Pro residues" evidence="2">
    <location>
        <begin position="1060"/>
        <end position="1069"/>
    </location>
</feature>
<feature type="region of interest" description="Disordered" evidence="2">
    <location>
        <begin position="712"/>
        <end position="1025"/>
    </location>
</feature>
<organism evidence="4">
    <name type="scientific">Micromonas pusilla (strain CCMP1545)</name>
    <name type="common">Picoplanktonic green alga</name>
    <dbReference type="NCBI Taxonomy" id="564608"/>
    <lineage>
        <taxon>Eukaryota</taxon>
        <taxon>Viridiplantae</taxon>
        <taxon>Chlorophyta</taxon>
        <taxon>Mamiellophyceae</taxon>
        <taxon>Mamiellales</taxon>
        <taxon>Mamiellaceae</taxon>
        <taxon>Micromonas</taxon>
    </lineage>
</organism>
<gene>
    <name evidence="3" type="ORF">MICPUCDRAFT_47889</name>
</gene>
<dbReference type="OMA" id="MESDSTH"/>
<keyword evidence="1" id="KW-0175">Coiled coil</keyword>
<keyword evidence="4" id="KW-1185">Reference proteome</keyword>
<feature type="region of interest" description="Disordered" evidence="2">
    <location>
        <begin position="520"/>
        <end position="541"/>
    </location>
</feature>
<feature type="compositionally biased region" description="Basic and acidic residues" evidence="2">
    <location>
        <begin position="415"/>
        <end position="424"/>
    </location>
</feature>
<evidence type="ECO:0000256" key="1">
    <source>
        <dbReference type="SAM" id="Coils"/>
    </source>
</evidence>
<dbReference type="EMBL" id="GG663742">
    <property type="protein sequence ID" value="EEH55426.1"/>
    <property type="molecule type" value="Genomic_DNA"/>
</dbReference>
<evidence type="ECO:0000313" key="3">
    <source>
        <dbReference type="EMBL" id="EEH55426.1"/>
    </source>
</evidence>
<feature type="compositionally biased region" description="Low complexity" evidence="2">
    <location>
        <begin position="988"/>
        <end position="1025"/>
    </location>
</feature>
<feature type="compositionally biased region" description="Low complexity" evidence="2">
    <location>
        <begin position="822"/>
        <end position="891"/>
    </location>
</feature>
<feature type="compositionally biased region" description="Polar residues" evidence="2">
    <location>
        <begin position="762"/>
        <end position="774"/>
    </location>
</feature>
<feature type="region of interest" description="Disordered" evidence="2">
    <location>
        <begin position="387"/>
        <end position="424"/>
    </location>
</feature>
<dbReference type="RefSeq" id="XP_003060657.1">
    <property type="nucleotide sequence ID" value="XM_003060611.1"/>
</dbReference>
<evidence type="ECO:0000313" key="4">
    <source>
        <dbReference type="Proteomes" id="UP000001876"/>
    </source>
</evidence>
<feature type="coiled-coil region" evidence="1">
    <location>
        <begin position="441"/>
        <end position="482"/>
    </location>
</feature>
<name>C1MXA0_MICPC</name>
<accession>C1MXA0</accession>
<protein>
    <submittedName>
        <fullName evidence="3">Predicted protein</fullName>
    </submittedName>
</protein>
<dbReference type="Proteomes" id="UP000001876">
    <property type="component" value="Unassembled WGS sequence"/>
</dbReference>
<feature type="compositionally biased region" description="Low complexity" evidence="2">
    <location>
        <begin position="742"/>
        <end position="755"/>
    </location>
</feature>
<reference evidence="3 4" key="1">
    <citation type="journal article" date="2009" name="Science">
        <title>Green evolution and dynamic adaptations revealed by genomes of the marine picoeukaryotes Micromonas.</title>
        <authorList>
            <person name="Worden A.Z."/>
            <person name="Lee J.H."/>
            <person name="Mock T."/>
            <person name="Rouze P."/>
            <person name="Simmons M.P."/>
            <person name="Aerts A.L."/>
            <person name="Allen A.E."/>
            <person name="Cuvelier M.L."/>
            <person name="Derelle E."/>
            <person name="Everett M.V."/>
            <person name="Foulon E."/>
            <person name="Grimwood J."/>
            <person name="Gundlach H."/>
            <person name="Henrissat B."/>
            <person name="Napoli C."/>
            <person name="McDonald S.M."/>
            <person name="Parker M.S."/>
            <person name="Rombauts S."/>
            <person name="Salamov A."/>
            <person name="Von Dassow P."/>
            <person name="Badger J.H."/>
            <person name="Coutinho P.M."/>
            <person name="Demir E."/>
            <person name="Dubchak I."/>
            <person name="Gentemann C."/>
            <person name="Eikrem W."/>
            <person name="Gready J.E."/>
            <person name="John U."/>
            <person name="Lanier W."/>
            <person name="Lindquist E.A."/>
            <person name="Lucas S."/>
            <person name="Mayer K.F."/>
            <person name="Moreau H."/>
            <person name="Not F."/>
            <person name="Otillar R."/>
            <person name="Panaud O."/>
            <person name="Pangilinan J."/>
            <person name="Paulsen I."/>
            <person name="Piegu B."/>
            <person name="Poliakov A."/>
            <person name="Robbens S."/>
            <person name="Schmutz J."/>
            <person name="Toulza E."/>
            <person name="Wyss T."/>
            <person name="Zelensky A."/>
            <person name="Zhou K."/>
            <person name="Armbrust E.V."/>
            <person name="Bhattacharya D."/>
            <person name="Goodenough U.W."/>
            <person name="Van de Peer Y."/>
            <person name="Grigoriev I.V."/>
        </authorList>
    </citation>
    <scope>NUCLEOTIDE SEQUENCE [LARGE SCALE GENOMIC DNA]</scope>
    <source>
        <strain evidence="3 4">CCMP1545</strain>
    </source>
</reference>
<proteinExistence type="predicted"/>
<feature type="region of interest" description="Disordered" evidence="2">
    <location>
        <begin position="1"/>
        <end position="42"/>
    </location>
</feature>
<feature type="compositionally biased region" description="Low complexity" evidence="2">
    <location>
        <begin position="1"/>
        <end position="38"/>
    </location>
</feature>
<feature type="compositionally biased region" description="Basic and acidic residues" evidence="2">
    <location>
        <begin position="937"/>
        <end position="946"/>
    </location>
</feature>
<feature type="compositionally biased region" description="Low complexity" evidence="2">
    <location>
        <begin position="780"/>
        <end position="800"/>
    </location>
</feature>
<feature type="region of interest" description="Disordered" evidence="2">
    <location>
        <begin position="239"/>
        <end position="270"/>
    </location>
</feature>
<feature type="region of interest" description="Disordered" evidence="2">
    <location>
        <begin position="591"/>
        <end position="615"/>
    </location>
</feature>
<feature type="coiled-coil region" evidence="1">
    <location>
        <begin position="280"/>
        <end position="307"/>
    </location>
</feature>
<feature type="region of interest" description="Disordered" evidence="2">
    <location>
        <begin position="1045"/>
        <end position="1078"/>
    </location>
</feature>
<feature type="coiled-coil region" evidence="1">
    <location>
        <begin position="337"/>
        <end position="382"/>
    </location>
</feature>
<feature type="compositionally biased region" description="Gly residues" evidence="2">
    <location>
        <begin position="254"/>
        <end position="263"/>
    </location>
</feature>
<feature type="compositionally biased region" description="Basic and acidic residues" evidence="2">
    <location>
        <begin position="719"/>
        <end position="731"/>
    </location>
</feature>
<dbReference type="AlphaFoldDB" id="C1MXA0"/>